<gene>
    <name evidence="3" type="ORF">ABW16_01730</name>
</gene>
<dbReference type="NCBIfam" id="TIGR01760">
    <property type="entry name" value="tape_meas_TP901"/>
    <property type="match status" value="1"/>
</dbReference>
<dbReference type="Proteomes" id="UP000036464">
    <property type="component" value="Unassembled WGS sequence"/>
</dbReference>
<protein>
    <recommendedName>
        <fullName evidence="2">Phage tail tape measure protein domain-containing protein</fullName>
    </recommendedName>
</protein>
<dbReference type="EMBL" id="LDPO01000001">
    <property type="protein sequence ID" value="KLO31581.1"/>
    <property type="molecule type" value="Genomic_DNA"/>
</dbReference>
<dbReference type="RefSeq" id="WP_047317367.1">
    <property type="nucleotide sequence ID" value="NZ_LDPO01000001.1"/>
</dbReference>
<proteinExistence type="predicted"/>
<feature type="domain" description="Phage tail tape measure protein" evidence="2">
    <location>
        <begin position="220"/>
        <end position="407"/>
    </location>
</feature>
<comment type="caution">
    <text evidence="3">The sequence shown here is derived from an EMBL/GenBank/DDBJ whole genome shotgun (WGS) entry which is preliminary data.</text>
</comment>
<evidence type="ECO:0000259" key="2">
    <source>
        <dbReference type="Pfam" id="PF10145"/>
    </source>
</evidence>
<organism evidence="3 4">
    <name type="scientific">Mycolicibacter heraklionensis</name>
    <dbReference type="NCBI Taxonomy" id="512402"/>
    <lineage>
        <taxon>Bacteria</taxon>
        <taxon>Bacillati</taxon>
        <taxon>Actinomycetota</taxon>
        <taxon>Actinomycetes</taxon>
        <taxon>Mycobacteriales</taxon>
        <taxon>Mycobacteriaceae</taxon>
        <taxon>Mycolicibacter</taxon>
    </lineage>
</organism>
<keyword evidence="4" id="KW-1185">Reference proteome</keyword>
<name>A0ABR5FKL8_9MYCO</name>
<evidence type="ECO:0000313" key="3">
    <source>
        <dbReference type="EMBL" id="KLO31581.1"/>
    </source>
</evidence>
<dbReference type="InterPro" id="IPR010090">
    <property type="entry name" value="Phage_tape_meas"/>
</dbReference>
<evidence type="ECO:0000313" key="4">
    <source>
        <dbReference type="Proteomes" id="UP000036464"/>
    </source>
</evidence>
<reference evidence="3 4" key="1">
    <citation type="submission" date="2015-05" db="EMBL/GenBank/DDBJ databases">
        <title>Genome sequence of Mycobacterium heraklionense Davo strain.</title>
        <authorList>
            <person name="Greninger A.L."/>
            <person name="Cunningham G."/>
            <person name="Miller S."/>
        </authorList>
    </citation>
    <scope>NUCLEOTIDE SEQUENCE [LARGE SCALE GENOMIC DNA]</scope>
    <source>
        <strain evidence="3 4">Davo</strain>
    </source>
</reference>
<accession>A0ABR5FKL8</accession>
<feature type="region of interest" description="Disordered" evidence="1">
    <location>
        <begin position="937"/>
        <end position="970"/>
    </location>
</feature>
<sequence>MPIYIDVMTRLSRTAAMEAAREAEAIFGRAGRAISDDFARATGSLFDGVLGRADRVRRDLDGLQATYSATADAEAAAASRMERSRRQAEIAETRLAEVRGKHGDLSSKAMTAELALADARARSGRDARNYVDALNDTEAAHRAVTDATAKSAESAGLFGGAFAGLSGTALAVGGVTAAVAGLGIAIAKSVPPAADFQAELMKLHTAADIPVDKLQSIQNMVLSMAPQVGIDPGELMNGAYFVAKAGHRNAGDMGSVLKAGAQMAAIEDVPLETALSAITTQISDYQLKASDAASVGSQIVTGAGAAKVPLGEFAGAMHIVEPVASSMGIGAPQWMAMVAQMTQSGMHADNAGQDVLHLIQKIQAPTNQMRAEWGALGLDPMQVKTQFSADPLGTIQKLADAITAHTDKNGMVNIDANYQNAQVQQSIQQMLAAMNPEQRKVADEIRSGELTFKQYRKSRGDIDDDDVKKVEQFNTLFQQSRGFSQLLASGQGSQQTRQQAIQALIGDQVSGQAFQQLTGEANASAQRTAASIAGSKPDDKGNVEGSAEALDTYQGNIKKLGAAWDSLKVSMGTAFLPTVTSGLEKLNTAMNWIVQHREGIGQAFGIVWKSIEQVARPVTGAYDSFMHLWHAVNDTWHALDDFGHKVGHVIETAKADFEKIKDAHPFQAIKDGVDGLLHSLGDIPGAVGKAVGALGHMAADGFGKVEHFLHIPGHAGGGPIRGDGPDGVDSELSLLAPGEHVWTADEVSAVGGQNAMLRLRAAARAGMLTGYSTGGSRRAPGPGEGGIVLTDPNAPQGPVGTRNDPVFIKSSDEDSNAHRRHRNSNHGDDVTPGPGNDGMGGMQRHNGRQDLPAMDFGAEMDDAFGLKDGLPGLAKWVVTFLGNMAIAPMEGAMLGSLLRPPNAQDTQLSWLQPGEFVEPKSAVNAVGMDGMNRLRNAKHYAGGGPVTEGDEPASTAPGQPMGSTGGGKPGLSISGGALGAAEGAGAMAADMFAPGSGAAVQILSQMMNRTIAYGGQLAAIGVEGLMSTFMPSDSPLSDFGNTLPGKILSGIAGAKPSSPIVAGNAKRPLENESVRNQQEDAAEAAGGDTHVHMYNPTIKAKNVDDFAEQSQRLAQTAAGGTKFPVTSRIK</sequence>
<dbReference type="Pfam" id="PF10145">
    <property type="entry name" value="PhageMin_Tail"/>
    <property type="match status" value="1"/>
</dbReference>
<feature type="region of interest" description="Disordered" evidence="1">
    <location>
        <begin position="771"/>
        <end position="852"/>
    </location>
</feature>
<evidence type="ECO:0000256" key="1">
    <source>
        <dbReference type="SAM" id="MobiDB-lite"/>
    </source>
</evidence>